<sequence>MKNIYLTLLLFFAFAFLANAQKKDTPSLISRSRLSESNLSQLDKNQLEKLKNLDYLNSVSLIDIVNIDDLMGRDEISITIPGLDKNIVSRKIMGQRNSEASMWIGEGENSQIVLSSTKGEVSGHISTGNQSFEIQHLPDGQAILLDYNMEKINLLECDQPHSTSKDSNSKENDFKPTSKVSSETGDQNNRIANTSAVVRVLFLFTPAAANSGQNLVNMANTALAQWQTAVINSNTLVALELAGVLPLNFNERQNSQTINTNLADDVTDLANNINAQQLRNENEADVVILLTNSSNYGALGRVVEIGPNEPLAYGISQVSAGIANFTIVHEIGHLLGARHDTDPAPGDAHAHLWISGSFPRRNHWRSIMGVLPPFGPNYTRVLHFSNPFRTHNGEPTGVVNVSNNNRNINLNGPTVEAFRFSIPALWASILGPGTAGNGQTLNFSPNIQGGIAPYSTSWQLNNGSGYYFAGNGTTLTTTMPTNQNLEVMLVVTDQNNSTFTAYRTVQNDFLGGGCTVCPDLGDLEDVGENLNNDVILFPNPTSDKITIKSSDRGNGFYSFEVTDVKNRTIVTSQIRVESQNEQQIILSVDKLKPGVYLFSYQNSLNEIIHLRFIKN</sequence>
<dbReference type="NCBIfam" id="TIGR04183">
    <property type="entry name" value="Por_Secre_tail"/>
    <property type="match status" value="1"/>
</dbReference>
<dbReference type="OrthoDB" id="908912at2"/>
<dbReference type="RefSeq" id="WP_111391785.1">
    <property type="nucleotide sequence ID" value="NZ_JBKBOX010000014.1"/>
</dbReference>
<feature type="domain" description="Secretion system C-terminal sorting" evidence="3">
    <location>
        <begin position="536"/>
        <end position="608"/>
    </location>
</feature>
<dbReference type="Gene3D" id="3.40.390.10">
    <property type="entry name" value="Collagenase (Catalytic Domain)"/>
    <property type="match status" value="1"/>
</dbReference>
<proteinExistence type="predicted"/>
<dbReference type="Pfam" id="PF18962">
    <property type="entry name" value="Por_Secre_tail"/>
    <property type="match status" value="1"/>
</dbReference>
<feature type="compositionally biased region" description="Basic and acidic residues" evidence="1">
    <location>
        <begin position="163"/>
        <end position="176"/>
    </location>
</feature>
<evidence type="ECO:0000313" key="4">
    <source>
        <dbReference type="EMBL" id="PZV85316.1"/>
    </source>
</evidence>
<dbReference type="Proteomes" id="UP000248917">
    <property type="component" value="Unassembled WGS sequence"/>
</dbReference>
<gene>
    <name evidence="4" type="ORF">CLV31_103107</name>
</gene>
<reference evidence="4 5" key="1">
    <citation type="submission" date="2018-06" db="EMBL/GenBank/DDBJ databases">
        <title>Genomic Encyclopedia of Archaeal and Bacterial Type Strains, Phase II (KMG-II): from individual species to whole genera.</title>
        <authorList>
            <person name="Goeker M."/>
        </authorList>
    </citation>
    <scope>NUCLEOTIDE SEQUENCE [LARGE SCALE GENOMIC DNA]</scope>
    <source>
        <strain evidence="4 5">T4</strain>
    </source>
</reference>
<name>A0A326S5U4_9BACT</name>
<keyword evidence="5" id="KW-1185">Reference proteome</keyword>
<dbReference type="Pfam" id="PF13688">
    <property type="entry name" value="Reprolysin_5"/>
    <property type="match status" value="1"/>
</dbReference>
<dbReference type="InterPro" id="IPR024079">
    <property type="entry name" value="MetalloPept_cat_dom_sf"/>
</dbReference>
<dbReference type="EMBL" id="QKTX01000003">
    <property type="protein sequence ID" value="PZV85316.1"/>
    <property type="molecule type" value="Genomic_DNA"/>
</dbReference>
<feature type="chain" id="PRO_5016374492" evidence="2">
    <location>
        <begin position="21"/>
        <end position="615"/>
    </location>
</feature>
<evidence type="ECO:0000256" key="2">
    <source>
        <dbReference type="SAM" id="SignalP"/>
    </source>
</evidence>
<feature type="compositionally biased region" description="Polar residues" evidence="1">
    <location>
        <begin position="178"/>
        <end position="188"/>
    </location>
</feature>
<keyword evidence="2" id="KW-0732">Signal</keyword>
<dbReference type="SUPFAM" id="SSF55486">
    <property type="entry name" value="Metalloproteases ('zincins'), catalytic domain"/>
    <property type="match status" value="1"/>
</dbReference>
<dbReference type="AlphaFoldDB" id="A0A326S5U4"/>
<accession>A0A326S5U4</accession>
<feature type="signal peptide" evidence="2">
    <location>
        <begin position="1"/>
        <end position="20"/>
    </location>
</feature>
<dbReference type="InterPro" id="IPR026444">
    <property type="entry name" value="Secre_tail"/>
</dbReference>
<organism evidence="4 5">
    <name type="scientific">Algoriphagus aquaeductus</name>
    <dbReference type="NCBI Taxonomy" id="475299"/>
    <lineage>
        <taxon>Bacteria</taxon>
        <taxon>Pseudomonadati</taxon>
        <taxon>Bacteroidota</taxon>
        <taxon>Cytophagia</taxon>
        <taxon>Cytophagales</taxon>
        <taxon>Cyclobacteriaceae</taxon>
        <taxon>Algoriphagus</taxon>
    </lineage>
</organism>
<evidence type="ECO:0000256" key="1">
    <source>
        <dbReference type="SAM" id="MobiDB-lite"/>
    </source>
</evidence>
<feature type="region of interest" description="Disordered" evidence="1">
    <location>
        <begin position="159"/>
        <end position="188"/>
    </location>
</feature>
<protein>
    <submittedName>
        <fullName evidence="4">Putative secreted protein (Por secretion system target)</fullName>
    </submittedName>
</protein>
<comment type="caution">
    <text evidence="4">The sequence shown here is derived from an EMBL/GenBank/DDBJ whole genome shotgun (WGS) entry which is preliminary data.</text>
</comment>
<evidence type="ECO:0000259" key="3">
    <source>
        <dbReference type="Pfam" id="PF18962"/>
    </source>
</evidence>
<dbReference type="GO" id="GO:0008237">
    <property type="term" value="F:metallopeptidase activity"/>
    <property type="evidence" value="ECO:0007669"/>
    <property type="project" value="InterPro"/>
</dbReference>
<evidence type="ECO:0000313" key="5">
    <source>
        <dbReference type="Proteomes" id="UP000248917"/>
    </source>
</evidence>